<proteinExistence type="predicted"/>
<accession>A0A059EZ09</accession>
<keyword evidence="3" id="KW-1185">Reference proteome</keyword>
<dbReference type="VEuPathDB" id="MicrosporidiaDB:H312_02295"/>
<sequence>MNKFYIIDLSLMLLFKIMRGLYFDISEAVNYAFPPNLTEDTPCIKEINMLIYKLNENLTSLKKWEEYMVLFYDESCKNKKDFFIDLLNRNYYNGFDFPFPYNSELEGFCDYFSAPEINSELFKIGVIIFYRIRLSNIGENLINNFHMLKSKYRSMHDIHLKEFLELIEFLHDKFLKSKIYPFWDETSFGKLKSLKPLFNAYIKSIYDVYEIYYQFVEEYKLFYEEWCSMPNEMKYYLIDGHKHPESDNPEKRMVMLACCSLKDELEVSYKKIILHDFEIYKNIPLANIHSEDLIELISFVFNYELLLEKTKNLACIFKECDLFDNNLHYLEQKKSDLGINKICKSLDRLYNKSRKYNEYNVKFDLIWKKIVSEIINQPEIMEKFIRRKYFKSIITGSKALSYMVCSLAKENNLDETEALKVIQEFKNSNFNLKMFTKSKLTFYSAYSYLVSLESHSQFAVLINMKNNLSKQLKNLRSGSNGEYNEYLYQSLEELTMKLDEMLDFSKIKSPLFNYIDDKNDQRFEEEIDFVMD</sequence>
<feature type="chain" id="PRO_5001577624" evidence="1">
    <location>
        <begin position="21"/>
        <end position="532"/>
    </location>
</feature>
<keyword evidence="1" id="KW-0732">Signal</keyword>
<reference evidence="2 3" key="2">
    <citation type="submission" date="2014-03" db="EMBL/GenBank/DDBJ databases">
        <title>The Genome Sequence of Anncaliia algerae insect isolate PRA339.</title>
        <authorList>
            <consortium name="The Broad Institute Genome Sequencing Platform"/>
            <consortium name="The Broad Institute Genome Sequencing Center for Infectious Disease"/>
            <person name="Cuomo C."/>
            <person name="Becnel J."/>
            <person name="Sanscrainte N."/>
            <person name="Walker B."/>
            <person name="Young S.K."/>
            <person name="Zeng Q."/>
            <person name="Gargeya S."/>
            <person name="Fitzgerald M."/>
            <person name="Haas B."/>
            <person name="Abouelleil A."/>
            <person name="Alvarado L."/>
            <person name="Arachchi H.M."/>
            <person name="Berlin A.M."/>
            <person name="Chapman S.B."/>
            <person name="Dewar J."/>
            <person name="Goldberg J."/>
            <person name="Griggs A."/>
            <person name="Gujja S."/>
            <person name="Hansen M."/>
            <person name="Howarth C."/>
            <person name="Imamovic A."/>
            <person name="Larimer J."/>
            <person name="McCowan C."/>
            <person name="Murphy C."/>
            <person name="Neiman D."/>
            <person name="Pearson M."/>
            <person name="Priest M."/>
            <person name="Roberts A."/>
            <person name="Saif S."/>
            <person name="Shea T."/>
            <person name="Sisk P."/>
            <person name="Sykes S."/>
            <person name="Wortman J."/>
            <person name="Nusbaum C."/>
            <person name="Birren B."/>
        </authorList>
    </citation>
    <scope>NUCLEOTIDE SEQUENCE [LARGE SCALE GENOMIC DNA]</scope>
    <source>
        <strain evidence="2 3">PRA339</strain>
    </source>
</reference>
<feature type="signal peptide" evidence="1">
    <location>
        <begin position="1"/>
        <end position="20"/>
    </location>
</feature>
<dbReference type="OrthoDB" id="2196625at2759"/>
<evidence type="ECO:0000256" key="1">
    <source>
        <dbReference type="SAM" id="SignalP"/>
    </source>
</evidence>
<dbReference type="HOGENOM" id="CLU_521720_0_0_1"/>
<gene>
    <name evidence="2" type="ORF">H312_02295</name>
</gene>
<protein>
    <submittedName>
        <fullName evidence="2">Uncharacterized protein</fullName>
    </submittedName>
</protein>
<organism evidence="2 3">
    <name type="scientific">Anncaliia algerae PRA339</name>
    <dbReference type="NCBI Taxonomy" id="1288291"/>
    <lineage>
        <taxon>Eukaryota</taxon>
        <taxon>Fungi</taxon>
        <taxon>Fungi incertae sedis</taxon>
        <taxon>Microsporidia</taxon>
        <taxon>Tubulinosematoidea</taxon>
        <taxon>Tubulinosematidae</taxon>
        <taxon>Anncaliia</taxon>
    </lineage>
</organism>
<reference evidence="3" key="1">
    <citation type="submission" date="2013-02" db="EMBL/GenBank/DDBJ databases">
        <authorList>
            <consortium name="The Broad Institute Genome Sequencing Platform"/>
            <person name="Cuomo C."/>
            <person name="Becnel J."/>
            <person name="Sanscrainte N."/>
            <person name="Walker B."/>
            <person name="Young S.K."/>
            <person name="Zeng Q."/>
            <person name="Gargeya S."/>
            <person name="Fitzgerald M."/>
            <person name="Haas B."/>
            <person name="Abouelleil A."/>
            <person name="Alvarado L."/>
            <person name="Arachchi H.M."/>
            <person name="Berlin A.M."/>
            <person name="Chapman S.B."/>
            <person name="Dewar J."/>
            <person name="Goldberg J."/>
            <person name="Griggs A."/>
            <person name="Gujja S."/>
            <person name="Hansen M."/>
            <person name="Howarth C."/>
            <person name="Imamovic A."/>
            <person name="Larimer J."/>
            <person name="McCowan C."/>
            <person name="Murphy C."/>
            <person name="Neiman D."/>
            <person name="Pearson M."/>
            <person name="Priest M."/>
            <person name="Roberts A."/>
            <person name="Saif S."/>
            <person name="Shea T."/>
            <person name="Sisk P."/>
            <person name="Sykes S."/>
            <person name="Wortman J."/>
            <person name="Nusbaum C."/>
            <person name="Birren B."/>
        </authorList>
    </citation>
    <scope>NUCLEOTIDE SEQUENCE [LARGE SCALE GENOMIC DNA]</scope>
    <source>
        <strain evidence="3">PRA339</strain>
    </source>
</reference>
<name>A0A059EZ09_9MICR</name>
<evidence type="ECO:0000313" key="2">
    <source>
        <dbReference type="EMBL" id="KCZ80293.1"/>
    </source>
</evidence>
<evidence type="ECO:0000313" key="3">
    <source>
        <dbReference type="Proteomes" id="UP000030655"/>
    </source>
</evidence>
<dbReference type="AlphaFoldDB" id="A0A059EZ09"/>
<dbReference type="Proteomes" id="UP000030655">
    <property type="component" value="Unassembled WGS sequence"/>
</dbReference>
<dbReference type="EMBL" id="KK365189">
    <property type="protein sequence ID" value="KCZ80293.1"/>
    <property type="molecule type" value="Genomic_DNA"/>
</dbReference>